<dbReference type="EMBL" id="AFAY01000048">
    <property type="protein sequence ID" value="EGF08946.1"/>
    <property type="molecule type" value="Genomic_DNA"/>
</dbReference>
<dbReference type="Pfam" id="PF00497">
    <property type="entry name" value="SBP_bac_3"/>
    <property type="match status" value="1"/>
</dbReference>
<dbReference type="InterPro" id="IPR018313">
    <property type="entry name" value="SBP_3_CS"/>
</dbReference>
<accession>F2BF74</accession>
<dbReference type="HOGENOM" id="CLU_019602_18_2_4"/>
<organism evidence="8 9">
    <name type="scientific">Neisseria bacilliformis ATCC BAA-1200</name>
    <dbReference type="NCBI Taxonomy" id="888742"/>
    <lineage>
        <taxon>Bacteria</taxon>
        <taxon>Pseudomonadati</taxon>
        <taxon>Pseudomonadota</taxon>
        <taxon>Betaproteobacteria</taxon>
        <taxon>Neisseriales</taxon>
        <taxon>Neisseriaceae</taxon>
        <taxon>Neisseria</taxon>
    </lineage>
</organism>
<gene>
    <name evidence="8" type="ORF">HMPREF9123_2381</name>
</gene>
<keyword evidence="9" id="KW-1185">Reference proteome</keyword>
<evidence type="ECO:0000313" key="9">
    <source>
        <dbReference type="Proteomes" id="UP000004105"/>
    </source>
</evidence>
<dbReference type="Proteomes" id="UP000004105">
    <property type="component" value="Unassembled WGS sequence"/>
</dbReference>
<evidence type="ECO:0000313" key="8">
    <source>
        <dbReference type="EMBL" id="EGF08946.1"/>
    </source>
</evidence>
<sequence length="268" mass="28594">MNIKQWIATAAAAALLAACGGQQNQAANTPASSAPAAPQEGKVYRVAANAEFAPFEFMDTNNNVQGFDVDLINAMAKAGGFRVEFKHQPWDSLFAALGNGDVDILASAVTITDERKQSMDFSDPYYKITQVILVPQGKDIKSAEDLKKANKVGVVTGTTGDLAVGKLLGADNGKIARFENITLVTKELENGGLDAVVSDSAVVANYVKNNGNKGFTMVTVPDFPEENYGFVVRKGDTETQAALNAALKKVRESGEYDKIAEKYFAKGE</sequence>
<dbReference type="PROSITE" id="PS51257">
    <property type="entry name" value="PROKAR_LIPOPROTEIN"/>
    <property type="match status" value="1"/>
</dbReference>
<keyword evidence="3 5" id="KW-0732">Signal</keyword>
<dbReference type="STRING" id="267212.GCA_001063965_01997"/>
<proteinExistence type="inferred from homology"/>
<evidence type="ECO:0000256" key="5">
    <source>
        <dbReference type="SAM" id="SignalP"/>
    </source>
</evidence>
<dbReference type="InterPro" id="IPR001320">
    <property type="entry name" value="Iontro_rcpt_C"/>
</dbReference>
<feature type="domain" description="Ionotropic glutamate receptor C-terminal" evidence="7">
    <location>
        <begin position="43"/>
        <end position="266"/>
    </location>
</feature>
<evidence type="ECO:0000256" key="3">
    <source>
        <dbReference type="ARBA" id="ARBA00022729"/>
    </source>
</evidence>
<dbReference type="AlphaFoldDB" id="F2BF74"/>
<dbReference type="GO" id="GO:0015276">
    <property type="term" value="F:ligand-gated monoatomic ion channel activity"/>
    <property type="evidence" value="ECO:0007669"/>
    <property type="project" value="InterPro"/>
</dbReference>
<dbReference type="CDD" id="cd13624">
    <property type="entry name" value="PBP2_Arg_Lys_His"/>
    <property type="match status" value="1"/>
</dbReference>
<comment type="caution">
    <text evidence="8">The sequence shown here is derived from an EMBL/GenBank/DDBJ whole genome shotgun (WGS) entry which is preliminary data.</text>
</comment>
<comment type="similarity">
    <text evidence="2 4">Belongs to the bacterial solute-binding protein 3 family.</text>
</comment>
<dbReference type="PANTHER" id="PTHR35936">
    <property type="entry name" value="MEMBRANE-BOUND LYTIC MUREIN TRANSGLYCOSYLASE F"/>
    <property type="match status" value="1"/>
</dbReference>
<feature type="domain" description="Solute-binding protein family 3/N-terminal" evidence="6">
    <location>
        <begin position="43"/>
        <end position="267"/>
    </location>
</feature>
<feature type="chain" id="PRO_5003274204" evidence="5">
    <location>
        <begin position="27"/>
        <end position="268"/>
    </location>
</feature>
<dbReference type="OrthoDB" id="368476at2"/>
<dbReference type="InterPro" id="IPR001638">
    <property type="entry name" value="Solute-binding_3/MltF_N"/>
</dbReference>
<name>F2BF74_9NEIS</name>
<reference evidence="8 9" key="1">
    <citation type="submission" date="2011-02" db="EMBL/GenBank/DDBJ databases">
        <authorList>
            <person name="Muzny D."/>
            <person name="Qin X."/>
            <person name="Deng J."/>
            <person name="Jiang H."/>
            <person name="Liu Y."/>
            <person name="Qu J."/>
            <person name="Song X.-Z."/>
            <person name="Zhang L."/>
            <person name="Thornton R."/>
            <person name="Coyle M."/>
            <person name="Francisco L."/>
            <person name="Jackson L."/>
            <person name="Javaid M."/>
            <person name="Korchina V."/>
            <person name="Kovar C."/>
            <person name="Mata R."/>
            <person name="Mathew T."/>
            <person name="Ngo R."/>
            <person name="Nguyen L."/>
            <person name="Nguyen N."/>
            <person name="Okwuonu G."/>
            <person name="Ongeri F."/>
            <person name="Pham C."/>
            <person name="Simmons D."/>
            <person name="Wilczek-Boney K."/>
            <person name="Hale W."/>
            <person name="Jakkamsetti A."/>
            <person name="Pham P."/>
            <person name="Ruth R."/>
            <person name="San Lucas F."/>
            <person name="Warren J."/>
            <person name="Zhang J."/>
            <person name="Zhao Z."/>
            <person name="Zhou C."/>
            <person name="Zhu D."/>
            <person name="Lee S."/>
            <person name="Bess C."/>
            <person name="Blankenburg K."/>
            <person name="Forbes L."/>
            <person name="Fu Q."/>
            <person name="Gubbala S."/>
            <person name="Hirani K."/>
            <person name="Jayaseelan J.C."/>
            <person name="Lara F."/>
            <person name="Munidasa M."/>
            <person name="Palculict T."/>
            <person name="Patil S."/>
            <person name="Pu L.-L."/>
            <person name="Saada N."/>
            <person name="Tang L."/>
            <person name="Weissenberger G."/>
            <person name="Zhu Y."/>
            <person name="Hemphill L."/>
            <person name="Shang Y."/>
            <person name="Youmans B."/>
            <person name="Ayvaz T."/>
            <person name="Ross M."/>
            <person name="Santibanez J."/>
            <person name="Aqrawi P."/>
            <person name="Gross S."/>
            <person name="Joshi V."/>
            <person name="Fowler G."/>
            <person name="Nazareth L."/>
            <person name="Reid J."/>
            <person name="Worley K."/>
            <person name="Petrosino J."/>
            <person name="Highlander S."/>
            <person name="Gibbs R."/>
        </authorList>
    </citation>
    <scope>NUCLEOTIDE SEQUENCE [LARGE SCALE GENOMIC DNA]</scope>
    <source>
        <strain evidence="8 9">ATCC BAA-1200</strain>
    </source>
</reference>
<dbReference type="GO" id="GO:0030313">
    <property type="term" value="C:cell envelope"/>
    <property type="evidence" value="ECO:0007669"/>
    <property type="project" value="UniProtKB-SubCell"/>
</dbReference>
<evidence type="ECO:0000256" key="2">
    <source>
        <dbReference type="ARBA" id="ARBA00010333"/>
    </source>
</evidence>
<protein>
    <submittedName>
        <fullName evidence="8">Amino acid ABC superfamily ATP binding cassette transporter, binding protein</fullName>
    </submittedName>
</protein>
<evidence type="ECO:0000259" key="7">
    <source>
        <dbReference type="SMART" id="SM00079"/>
    </source>
</evidence>
<dbReference type="PROSITE" id="PS01039">
    <property type="entry name" value="SBP_BACTERIAL_3"/>
    <property type="match status" value="1"/>
</dbReference>
<dbReference type="GO" id="GO:0016020">
    <property type="term" value="C:membrane"/>
    <property type="evidence" value="ECO:0007669"/>
    <property type="project" value="InterPro"/>
</dbReference>
<dbReference type="RefSeq" id="WP_007343386.1">
    <property type="nucleotide sequence ID" value="NZ_GL878494.1"/>
</dbReference>
<dbReference type="SUPFAM" id="SSF53850">
    <property type="entry name" value="Periplasmic binding protein-like II"/>
    <property type="match status" value="1"/>
</dbReference>
<evidence type="ECO:0000256" key="4">
    <source>
        <dbReference type="RuleBase" id="RU003744"/>
    </source>
</evidence>
<evidence type="ECO:0000256" key="1">
    <source>
        <dbReference type="ARBA" id="ARBA00004196"/>
    </source>
</evidence>
<comment type="subcellular location">
    <subcellularLocation>
        <location evidence="1">Cell envelope</location>
    </subcellularLocation>
</comment>
<evidence type="ECO:0000259" key="6">
    <source>
        <dbReference type="SMART" id="SM00062"/>
    </source>
</evidence>
<dbReference type="SMART" id="SM00079">
    <property type="entry name" value="PBPe"/>
    <property type="match status" value="1"/>
</dbReference>
<dbReference type="Gene3D" id="3.40.190.10">
    <property type="entry name" value="Periplasmic binding protein-like II"/>
    <property type="match status" value="2"/>
</dbReference>
<feature type="signal peptide" evidence="5">
    <location>
        <begin position="1"/>
        <end position="26"/>
    </location>
</feature>
<dbReference type="PANTHER" id="PTHR35936:SF17">
    <property type="entry name" value="ARGININE-BINDING EXTRACELLULAR PROTEIN ARTP"/>
    <property type="match status" value="1"/>
</dbReference>
<dbReference type="SMART" id="SM00062">
    <property type="entry name" value="PBPb"/>
    <property type="match status" value="1"/>
</dbReference>